<accession>A0ACB8DP91</accession>
<sequence length="188" mass="21053">MPESARSEAKREDRSEQQQLLVKAATKAPLTPGPYRCASKPGTFITMFPVAGIRDKLRSFSKYGSVEETIESGTATIGGYTFGIQCKLRKDDADVVSAFFVLFLSSGEWDDYLDWPFAKELTVILAHTEDQEKDIRLPLCFDDDCDFVKKPAPDCCNRGHQSKPVSLEEIESRGLICNNTLYVNVELE</sequence>
<gene>
    <name evidence="1" type="ORF">HPB49_011796</name>
</gene>
<keyword evidence="2" id="KW-1185">Reference proteome</keyword>
<dbReference type="EMBL" id="CM023479">
    <property type="protein sequence ID" value="KAH7974186.1"/>
    <property type="molecule type" value="Genomic_DNA"/>
</dbReference>
<evidence type="ECO:0000313" key="1">
    <source>
        <dbReference type="EMBL" id="KAH7974186.1"/>
    </source>
</evidence>
<evidence type="ECO:0000313" key="2">
    <source>
        <dbReference type="Proteomes" id="UP000821865"/>
    </source>
</evidence>
<proteinExistence type="predicted"/>
<reference evidence="1" key="1">
    <citation type="submission" date="2020-05" db="EMBL/GenBank/DDBJ databases">
        <title>Large-scale comparative analyses of tick genomes elucidate their genetic diversity and vector capacities.</title>
        <authorList>
            <person name="Jia N."/>
            <person name="Wang J."/>
            <person name="Shi W."/>
            <person name="Du L."/>
            <person name="Sun Y."/>
            <person name="Zhan W."/>
            <person name="Jiang J."/>
            <person name="Wang Q."/>
            <person name="Zhang B."/>
            <person name="Ji P."/>
            <person name="Sakyi L.B."/>
            <person name="Cui X."/>
            <person name="Yuan T."/>
            <person name="Jiang B."/>
            <person name="Yang W."/>
            <person name="Lam T.T.-Y."/>
            <person name="Chang Q."/>
            <person name="Ding S."/>
            <person name="Wang X."/>
            <person name="Zhu J."/>
            <person name="Ruan X."/>
            <person name="Zhao L."/>
            <person name="Wei J."/>
            <person name="Que T."/>
            <person name="Du C."/>
            <person name="Cheng J."/>
            <person name="Dai P."/>
            <person name="Han X."/>
            <person name="Huang E."/>
            <person name="Gao Y."/>
            <person name="Liu J."/>
            <person name="Shao H."/>
            <person name="Ye R."/>
            <person name="Li L."/>
            <person name="Wei W."/>
            <person name="Wang X."/>
            <person name="Wang C."/>
            <person name="Yang T."/>
            <person name="Huo Q."/>
            <person name="Li W."/>
            <person name="Guo W."/>
            <person name="Chen H."/>
            <person name="Zhou L."/>
            <person name="Ni X."/>
            <person name="Tian J."/>
            <person name="Zhou Y."/>
            <person name="Sheng Y."/>
            <person name="Liu T."/>
            <person name="Pan Y."/>
            <person name="Xia L."/>
            <person name="Li J."/>
            <person name="Zhao F."/>
            <person name="Cao W."/>
        </authorList>
    </citation>
    <scope>NUCLEOTIDE SEQUENCE</scope>
    <source>
        <strain evidence="1">Dsil-2018</strain>
    </source>
</reference>
<comment type="caution">
    <text evidence="1">The sequence shown here is derived from an EMBL/GenBank/DDBJ whole genome shotgun (WGS) entry which is preliminary data.</text>
</comment>
<protein>
    <submittedName>
        <fullName evidence="1">Uncharacterized protein</fullName>
    </submittedName>
</protein>
<organism evidence="1 2">
    <name type="scientific">Dermacentor silvarum</name>
    <name type="common">Tick</name>
    <dbReference type="NCBI Taxonomy" id="543639"/>
    <lineage>
        <taxon>Eukaryota</taxon>
        <taxon>Metazoa</taxon>
        <taxon>Ecdysozoa</taxon>
        <taxon>Arthropoda</taxon>
        <taxon>Chelicerata</taxon>
        <taxon>Arachnida</taxon>
        <taxon>Acari</taxon>
        <taxon>Parasitiformes</taxon>
        <taxon>Ixodida</taxon>
        <taxon>Ixodoidea</taxon>
        <taxon>Ixodidae</taxon>
        <taxon>Rhipicephalinae</taxon>
        <taxon>Dermacentor</taxon>
    </lineage>
</organism>
<name>A0ACB8DP91_DERSI</name>
<dbReference type="Proteomes" id="UP000821865">
    <property type="component" value="Chromosome 10"/>
</dbReference>